<evidence type="ECO:0000313" key="3">
    <source>
        <dbReference type="EMBL" id="CAG4955744.1"/>
    </source>
</evidence>
<keyword evidence="4" id="KW-1185">Reference proteome</keyword>
<organism evidence="3 4">
    <name type="scientific">Parnassius apollo</name>
    <name type="common">Apollo butterfly</name>
    <name type="synonym">Papilio apollo</name>
    <dbReference type="NCBI Taxonomy" id="110799"/>
    <lineage>
        <taxon>Eukaryota</taxon>
        <taxon>Metazoa</taxon>
        <taxon>Ecdysozoa</taxon>
        <taxon>Arthropoda</taxon>
        <taxon>Hexapoda</taxon>
        <taxon>Insecta</taxon>
        <taxon>Pterygota</taxon>
        <taxon>Neoptera</taxon>
        <taxon>Endopterygota</taxon>
        <taxon>Lepidoptera</taxon>
        <taxon>Glossata</taxon>
        <taxon>Ditrysia</taxon>
        <taxon>Papilionoidea</taxon>
        <taxon>Papilionidae</taxon>
        <taxon>Parnassiinae</taxon>
        <taxon>Parnassini</taxon>
        <taxon>Parnassius</taxon>
        <taxon>Parnassius</taxon>
    </lineage>
</organism>
<evidence type="ECO:0000313" key="4">
    <source>
        <dbReference type="Proteomes" id="UP000691718"/>
    </source>
</evidence>
<dbReference type="Proteomes" id="UP000691718">
    <property type="component" value="Unassembled WGS sequence"/>
</dbReference>
<dbReference type="AlphaFoldDB" id="A0A8S3WE80"/>
<name>A0A8S3WE80_PARAO</name>
<dbReference type="EC" id="2.7.7.49" evidence="1"/>
<gene>
    <name evidence="3" type="ORF">PAPOLLO_LOCUS5384</name>
</gene>
<reference evidence="3" key="1">
    <citation type="submission" date="2021-04" db="EMBL/GenBank/DDBJ databases">
        <authorList>
            <person name="Tunstrom K."/>
        </authorList>
    </citation>
    <scope>NUCLEOTIDE SEQUENCE</scope>
</reference>
<proteinExistence type="predicted"/>
<accession>A0A8S3WE80</accession>
<dbReference type="PANTHER" id="PTHR37984">
    <property type="entry name" value="PROTEIN CBG26694"/>
    <property type="match status" value="1"/>
</dbReference>
<evidence type="ECO:0000259" key="2">
    <source>
        <dbReference type="Pfam" id="PF17921"/>
    </source>
</evidence>
<feature type="domain" description="Integrase zinc-binding" evidence="2">
    <location>
        <begin position="6"/>
        <end position="53"/>
    </location>
</feature>
<comment type="caution">
    <text evidence="3">The sequence shown here is derived from an EMBL/GenBank/DDBJ whole genome shotgun (WGS) entry which is preliminary data.</text>
</comment>
<dbReference type="InterPro" id="IPR041588">
    <property type="entry name" value="Integrase_H2C2"/>
</dbReference>
<dbReference type="OrthoDB" id="775972at2759"/>
<dbReference type="PANTHER" id="PTHR37984:SF15">
    <property type="entry name" value="INTEGRASE CATALYTIC DOMAIN-CONTAINING PROTEIN"/>
    <property type="match status" value="1"/>
</dbReference>
<protein>
    <recommendedName>
        <fullName evidence="1">RNA-directed DNA polymerase</fullName>
        <ecNumber evidence="1">2.7.7.49</ecNumber>
    </recommendedName>
</protein>
<sequence>MRPYLPEECRHEVFNALHSISHPGVRTTRKFITEIFFWPSMQVDVGNWAKQCLATFPPTERFDVDIVGPLPTSPQGHRYLVTMIDRTTRWPEAIPTDDTSAESVAKIIYENWITRFMGGYLP</sequence>
<dbReference type="Pfam" id="PF17921">
    <property type="entry name" value="Integrase_H2C2"/>
    <property type="match status" value="1"/>
</dbReference>
<evidence type="ECO:0000256" key="1">
    <source>
        <dbReference type="ARBA" id="ARBA00012493"/>
    </source>
</evidence>
<dbReference type="EMBL" id="CAJQZP010000301">
    <property type="protein sequence ID" value="CAG4955744.1"/>
    <property type="molecule type" value="Genomic_DNA"/>
</dbReference>
<dbReference type="InterPro" id="IPR050951">
    <property type="entry name" value="Retrovirus_Pol_polyprotein"/>
</dbReference>
<dbReference type="GO" id="GO:0003964">
    <property type="term" value="F:RNA-directed DNA polymerase activity"/>
    <property type="evidence" value="ECO:0007669"/>
    <property type="project" value="UniProtKB-EC"/>
</dbReference>